<organism evidence="1">
    <name type="scientific">marine sediment metagenome</name>
    <dbReference type="NCBI Taxonomy" id="412755"/>
    <lineage>
        <taxon>unclassified sequences</taxon>
        <taxon>metagenomes</taxon>
        <taxon>ecological metagenomes</taxon>
    </lineage>
</organism>
<protein>
    <submittedName>
        <fullName evidence="1">Uncharacterized protein</fullName>
    </submittedName>
</protein>
<reference evidence="1" key="1">
    <citation type="journal article" date="2015" name="Nature">
        <title>Complex archaea that bridge the gap between prokaryotes and eukaryotes.</title>
        <authorList>
            <person name="Spang A."/>
            <person name="Saw J.H."/>
            <person name="Jorgensen S.L."/>
            <person name="Zaremba-Niedzwiedzka K."/>
            <person name="Martijn J."/>
            <person name="Lind A.E."/>
            <person name="van Eijk R."/>
            <person name="Schleper C."/>
            <person name="Guy L."/>
            <person name="Ettema T.J."/>
        </authorList>
    </citation>
    <scope>NUCLEOTIDE SEQUENCE</scope>
</reference>
<sequence>MIKVFQTRYGKKEGNCFQAALASLFELEFEEVPDFCNIYETEDSEEWYEQFVKWLNLRGFSSLTIEVDDDLG</sequence>
<dbReference type="AlphaFoldDB" id="A0A0F9FNH5"/>
<proteinExistence type="predicted"/>
<evidence type="ECO:0000313" key="1">
    <source>
        <dbReference type="EMBL" id="KKL80056.1"/>
    </source>
</evidence>
<dbReference type="EMBL" id="LAZR01022972">
    <property type="protein sequence ID" value="KKL80056.1"/>
    <property type="molecule type" value="Genomic_DNA"/>
</dbReference>
<gene>
    <name evidence="1" type="ORF">LCGC14_2008600</name>
</gene>
<name>A0A0F9FNH5_9ZZZZ</name>
<accession>A0A0F9FNH5</accession>
<comment type="caution">
    <text evidence="1">The sequence shown here is derived from an EMBL/GenBank/DDBJ whole genome shotgun (WGS) entry which is preliminary data.</text>
</comment>
<feature type="non-terminal residue" evidence="1">
    <location>
        <position position="72"/>
    </location>
</feature>